<dbReference type="GO" id="GO:0015386">
    <property type="term" value="F:potassium:proton antiporter activity"/>
    <property type="evidence" value="ECO:0007669"/>
    <property type="project" value="TreeGrafter"/>
</dbReference>
<keyword evidence="9 10" id="KW-0739">Sodium transport</keyword>
<evidence type="ECO:0000256" key="4">
    <source>
        <dbReference type="ARBA" id="ARBA00022692"/>
    </source>
</evidence>
<feature type="transmembrane region" description="Helical" evidence="10">
    <location>
        <begin position="387"/>
        <end position="411"/>
    </location>
</feature>
<keyword evidence="5 10" id="KW-1133">Transmembrane helix</keyword>
<feature type="transmembrane region" description="Helical" evidence="10">
    <location>
        <begin position="239"/>
        <end position="255"/>
    </location>
</feature>
<keyword evidence="7 10" id="KW-0406">Ion transport</keyword>
<dbReference type="RefSeq" id="WP_066082696.1">
    <property type="nucleotide sequence ID" value="NZ_CP126114.1"/>
</dbReference>
<keyword evidence="6 10" id="KW-0915">Sodium</keyword>
<evidence type="ECO:0000256" key="10">
    <source>
        <dbReference type="RuleBase" id="RU366002"/>
    </source>
</evidence>
<comment type="subcellular location">
    <subcellularLocation>
        <location evidence="1 10">Cell membrane</location>
        <topology evidence="1 10">Multi-pass membrane protein</topology>
    </subcellularLocation>
</comment>
<evidence type="ECO:0000259" key="11">
    <source>
        <dbReference type="Pfam" id="PF00999"/>
    </source>
</evidence>
<dbReference type="GO" id="GO:0005886">
    <property type="term" value="C:plasma membrane"/>
    <property type="evidence" value="ECO:0007669"/>
    <property type="project" value="UniProtKB-SubCell"/>
</dbReference>
<dbReference type="InterPro" id="IPR004705">
    <property type="entry name" value="Cation/H_exchanger_CPA1_bac"/>
</dbReference>
<dbReference type="NCBIfam" id="TIGR00831">
    <property type="entry name" value="a_cpa1"/>
    <property type="match status" value="1"/>
</dbReference>
<feature type="domain" description="Cation/H+ exchanger transmembrane" evidence="11">
    <location>
        <begin position="9"/>
        <end position="411"/>
    </location>
</feature>
<keyword evidence="8 10" id="KW-0472">Membrane</keyword>
<dbReference type="Proteomes" id="UP001178288">
    <property type="component" value="Chromosome"/>
</dbReference>
<dbReference type="InterPro" id="IPR006153">
    <property type="entry name" value="Cation/H_exchanger_TM"/>
</dbReference>
<feature type="transmembrane region" description="Helical" evidence="10">
    <location>
        <begin position="113"/>
        <end position="135"/>
    </location>
</feature>
<evidence type="ECO:0000256" key="9">
    <source>
        <dbReference type="ARBA" id="ARBA00023201"/>
    </source>
</evidence>
<dbReference type="PANTHER" id="PTHR10110">
    <property type="entry name" value="SODIUM/HYDROGEN EXCHANGER"/>
    <property type="match status" value="1"/>
</dbReference>
<reference evidence="12" key="1">
    <citation type="submission" date="2023-05" db="EMBL/GenBank/DDBJ databases">
        <title>Comparative genomics of Bacillaceae isolates and their secondary metabolite potential.</title>
        <authorList>
            <person name="Song L."/>
            <person name="Nielsen L.J."/>
            <person name="Mohite O."/>
            <person name="Xu X."/>
            <person name="Weber T."/>
            <person name="Kovacs A.T."/>
        </authorList>
    </citation>
    <scope>NUCLEOTIDE SEQUENCE</scope>
    <source>
        <strain evidence="12">XLM17</strain>
    </source>
</reference>
<keyword evidence="10" id="KW-0050">Antiport</keyword>
<comment type="similarity">
    <text evidence="10">Belongs to the monovalent cation:proton antiporter 1 (CPA1) transporter (TC 2.A.36) family.</text>
</comment>
<keyword evidence="4 10" id="KW-0812">Transmembrane</keyword>
<dbReference type="Pfam" id="PF00999">
    <property type="entry name" value="Na_H_Exchanger"/>
    <property type="match status" value="1"/>
</dbReference>
<organism evidence="12 13">
    <name type="scientific">Neobacillus novalis</name>
    <dbReference type="NCBI Taxonomy" id="220687"/>
    <lineage>
        <taxon>Bacteria</taxon>
        <taxon>Bacillati</taxon>
        <taxon>Bacillota</taxon>
        <taxon>Bacilli</taxon>
        <taxon>Bacillales</taxon>
        <taxon>Bacillaceae</taxon>
        <taxon>Neobacillus</taxon>
    </lineage>
</organism>
<keyword evidence="13" id="KW-1185">Reference proteome</keyword>
<name>A0AA95SBU0_9BACI</name>
<dbReference type="GO" id="GO:0015385">
    <property type="term" value="F:sodium:proton antiporter activity"/>
    <property type="evidence" value="ECO:0007669"/>
    <property type="project" value="InterPro"/>
</dbReference>
<feature type="transmembrane region" description="Helical" evidence="10">
    <location>
        <begin position="216"/>
        <end position="233"/>
    </location>
</feature>
<feature type="transmembrane region" description="Helical" evidence="10">
    <location>
        <begin position="84"/>
        <end position="107"/>
    </location>
</feature>
<evidence type="ECO:0000256" key="7">
    <source>
        <dbReference type="ARBA" id="ARBA00023065"/>
    </source>
</evidence>
<sequence>MEFFLLILLLLAIIGLSSFINHFFPYIPVPLIQIALGVLLASLPLGIHIPMDPELFFVLFIAPLLFHDGKNVSRQALWKLRKPILFLALGLVFVTVFAIGYLIHWLIPSIPLPAAFALAAILSPTDVVAVGAISSRVKIPKTIMHILEGEGLMNDASGLVAFKFAVAATVTGFFSLAEASWSFLVIAIGGLAGGAILAILIIRLKIFIRRLGMEDVTIHMLIQILTPFVIFYIIEHFHLSGILSVVSAGIVHAIYRDRDQSPAMQLQVVSQSTWTVLIYILNGLVFVLLGLQVPSVTNEIFKNPLFNNWEVSKYIIIITAALLFLRFVWICTAWWWGWQLKKQLEKPSIKNIGIITISGVRGAVTLAGAFTIPFVLADGSPFPDRALIIFIAAGVILVTLIVASIFLPILARSEKGNTEELKEEMERAALIRTADAAIKAIRELMNDDNHGAAVSVIATYNQIRNRLIHASDEYSDQLKLVETEIRMKALEAEAQYVENLKKTGRIDRETMYVTDEHIQRMRLAVTNRMQYRRLFLWSLIKRSLYMLFQLFMRQDEKRLQIRKEKSKKLIQLKVNMAKAAIQYLKEQITPENEHIYLVIIGEYNEMIMKFKLAKKGVDQIHYTQIQRELRVKAFQAERNEVQNLFEEGVITIDIIRKIRKQINIREAYWMEEASVHSH</sequence>
<evidence type="ECO:0000256" key="1">
    <source>
        <dbReference type="ARBA" id="ARBA00004651"/>
    </source>
</evidence>
<protein>
    <submittedName>
        <fullName evidence="12">Na+/H+ antiporter</fullName>
    </submittedName>
</protein>
<evidence type="ECO:0000313" key="13">
    <source>
        <dbReference type="Proteomes" id="UP001178288"/>
    </source>
</evidence>
<dbReference type="KEGG" id="nnv:QNH39_03555"/>
<accession>A0AA95SBU0</accession>
<keyword evidence="2 10" id="KW-0813">Transport</keyword>
<dbReference type="AlphaFoldDB" id="A0AA95SBU0"/>
<feature type="transmembrane region" description="Helical" evidence="10">
    <location>
        <begin position="276"/>
        <end position="294"/>
    </location>
</feature>
<dbReference type="GO" id="GO:0098719">
    <property type="term" value="P:sodium ion import across plasma membrane"/>
    <property type="evidence" value="ECO:0007669"/>
    <property type="project" value="TreeGrafter"/>
</dbReference>
<gene>
    <name evidence="12" type="ORF">QNH39_03555</name>
</gene>
<evidence type="ECO:0000256" key="5">
    <source>
        <dbReference type="ARBA" id="ARBA00022989"/>
    </source>
</evidence>
<evidence type="ECO:0000256" key="2">
    <source>
        <dbReference type="ARBA" id="ARBA00022448"/>
    </source>
</evidence>
<feature type="transmembrane region" description="Helical" evidence="10">
    <location>
        <begin position="349"/>
        <end position="375"/>
    </location>
</feature>
<evidence type="ECO:0000256" key="6">
    <source>
        <dbReference type="ARBA" id="ARBA00023053"/>
    </source>
</evidence>
<dbReference type="Gene3D" id="6.10.140.1330">
    <property type="match status" value="1"/>
</dbReference>
<evidence type="ECO:0000256" key="3">
    <source>
        <dbReference type="ARBA" id="ARBA00022475"/>
    </source>
</evidence>
<dbReference type="PANTHER" id="PTHR10110:SF86">
    <property type="entry name" value="SODIUM_HYDROGEN EXCHANGER 7"/>
    <property type="match status" value="1"/>
</dbReference>
<dbReference type="GO" id="GO:0051453">
    <property type="term" value="P:regulation of intracellular pH"/>
    <property type="evidence" value="ECO:0007669"/>
    <property type="project" value="TreeGrafter"/>
</dbReference>
<feature type="transmembrane region" description="Helical" evidence="10">
    <location>
        <begin position="183"/>
        <end position="204"/>
    </location>
</feature>
<feature type="transmembrane region" description="Helical" evidence="10">
    <location>
        <begin position="314"/>
        <end position="337"/>
    </location>
</feature>
<comment type="caution">
    <text evidence="10">Lacks conserved residue(s) required for the propagation of feature annotation.</text>
</comment>
<evidence type="ECO:0000256" key="8">
    <source>
        <dbReference type="ARBA" id="ARBA00023136"/>
    </source>
</evidence>
<comment type="function">
    <text evidence="10">Na(+)/H(+) antiporter that extrudes sodium in exchange for external protons.</text>
</comment>
<evidence type="ECO:0000313" key="12">
    <source>
        <dbReference type="EMBL" id="WHY86954.1"/>
    </source>
</evidence>
<proteinExistence type="inferred from homology"/>
<feature type="transmembrane region" description="Helical" evidence="10">
    <location>
        <begin position="156"/>
        <end position="177"/>
    </location>
</feature>
<dbReference type="EMBL" id="CP126114">
    <property type="protein sequence ID" value="WHY86954.1"/>
    <property type="molecule type" value="Genomic_DNA"/>
</dbReference>
<keyword evidence="3 10" id="KW-1003">Cell membrane</keyword>
<dbReference type="InterPro" id="IPR018422">
    <property type="entry name" value="Cation/H_exchanger_CPA1"/>
</dbReference>